<dbReference type="OrthoDB" id="27109at2759"/>
<reference evidence="8" key="1">
    <citation type="submission" date="2013-05" db="EMBL/GenBank/DDBJ databases">
        <authorList>
            <person name="Yim A.K.Y."/>
            <person name="Chan T.F."/>
            <person name="Ji K.M."/>
            <person name="Liu X.Y."/>
            <person name="Zhou J.W."/>
            <person name="Li R.Q."/>
            <person name="Yang K.Y."/>
            <person name="Li J."/>
            <person name="Li M."/>
            <person name="Law P.T.W."/>
            <person name="Wu Y.L."/>
            <person name="Cai Z.L."/>
            <person name="Qin H."/>
            <person name="Bao Y."/>
            <person name="Leung R.K.K."/>
            <person name="Ng P.K.S."/>
            <person name="Zou J."/>
            <person name="Zhong X.J."/>
            <person name="Ran P.X."/>
            <person name="Zhong N.S."/>
            <person name="Liu Z.G."/>
            <person name="Tsui S.K.W."/>
        </authorList>
    </citation>
    <scope>NUCLEOTIDE SEQUENCE</scope>
    <source>
        <strain evidence="8">Derf</strain>
        <tissue evidence="8">Whole organism</tissue>
    </source>
</reference>
<dbReference type="Pfam" id="PF09763">
    <property type="entry name" value="Sec3_CC"/>
    <property type="match status" value="1"/>
</dbReference>
<dbReference type="InterPro" id="IPR028258">
    <property type="entry name" value="Sec3-PIP2_bind"/>
</dbReference>
<gene>
    <name evidence="8" type="primary">EXOC1</name>
    <name evidence="8" type="ORF">DERF_003192</name>
    <name evidence="7" type="ORF">HUG17_5198</name>
</gene>
<feature type="region of interest" description="Disordered" evidence="5">
    <location>
        <begin position="544"/>
        <end position="573"/>
    </location>
</feature>
<keyword evidence="4" id="KW-0175">Coiled coil</keyword>
<evidence type="ECO:0000256" key="3">
    <source>
        <dbReference type="ARBA" id="ARBA00022483"/>
    </source>
</evidence>
<reference evidence="8" key="4">
    <citation type="journal article" date="2022" name="Res Sq">
        <title>Comparative Genomics Reveals Insights into the Divergent Evolution of Astigmatic Mites and Household Pest Adaptations.</title>
        <authorList>
            <person name="Xiong Q."/>
            <person name="Wan A.T.-Y."/>
            <person name="Liu X.-Y."/>
            <person name="Fung C.S.-H."/>
            <person name="Xiao X."/>
            <person name="Malainual N."/>
            <person name="Hou J."/>
            <person name="Wang L."/>
            <person name="Wang M."/>
            <person name="Yang K."/>
            <person name="Cui Y."/>
            <person name="Leung E."/>
            <person name="Nong W."/>
            <person name="Shin S.-K."/>
            <person name="Au S."/>
            <person name="Jeong K.Y."/>
            <person name="Chew F.T."/>
            <person name="Hui J."/>
            <person name="Leung T.F."/>
            <person name="Tungtrongchitr A."/>
            <person name="Zhong N."/>
            <person name="Liu Z."/>
            <person name="Tsui S."/>
        </authorList>
    </citation>
    <scope>NUCLEOTIDE SEQUENCE</scope>
    <source>
        <strain evidence="8">Derf</strain>
        <tissue evidence="8">Whole organism</tissue>
    </source>
</reference>
<comment type="caution">
    <text evidence="8">The sequence shown here is derived from an EMBL/GenBank/DDBJ whole genome shotgun (WGS) entry which is preliminary data.</text>
</comment>
<feature type="compositionally biased region" description="Low complexity" evidence="5">
    <location>
        <begin position="555"/>
        <end position="573"/>
    </location>
</feature>
<evidence type="ECO:0000256" key="1">
    <source>
        <dbReference type="ARBA" id="ARBA00006518"/>
    </source>
</evidence>
<sequence>MTSIQQQQQQIINRELFQLNSERLKYLIIVNKPNKKKSKSNYFLAIVVNNINTHFLYLIKKTDQSYKKDKIWQFDEIQQIDSKHESNEPEFEIRFKNKQEFRWIANSQKEKSSFLQSIKQIVNQVPAYFHIKFINISNGQPASALVFNQLEEISTNEKLENGDWNQENDSYQALTNREEADLERLFQLEVENPINNAEALTEKLSRDLANMDSLNIQDIMASEQRVMDLMTILQNTIDETFRLENKIIYYESLLKNVRDIVQKVEKKEAIVQTYNDNNKRLLDEFGQLVTKLDFAKEDEYLLKEYDFNSIASYGRCIEAAMRLQEAIQFEISPTLNSLQGVTEQKRYLNGIASKFLEKLMDQFRSIMTNLSNEYLERSNVMKGNEQVLTEHSKVHNQLFGYGEFIKWIRVFDPKSYASLIVFYTNTFSIVYEKEFSYFFDYLRDRYVYNSKGIGQSSEISKRKSLAINDLKTDFRRGSYASSSNNETTIDNVSIRSSEVSLSEWEEFDSYIEFLLKSIDPVCLVEQHFCNKFFDLDNQNISIPSTPTMTNKSSPSETDVSNHSSSVSEQSMQSKKQDKLRSILAELFKSFENEFISFISHYDKIDGLYSMYFLVRLTSHVLNAQDAGSFLSKAYGNILIQVKRNFDRYMQSIQTEIEEAKDPKRTKIGVLSFVKRFENFAKQTENIIKYGQRRTDIDRWYGILLEKIFHSISRIAKEHQRIYKTPSQIIEIENYHYLQIMLSSLKIACLNNEKKVAKDYYNNALKEYVNINFRRPLEKLNIFFEGVQQKVKQGIKEEEIGYQLAFSKQELRKVIKECNLKDIKKGLEEMYRRVEKHVSDPESTLIQVIWRSMQEEFITQYKYIQEMIKKCYPESNICLMFTIDHVLNIFSEIAQTH</sequence>
<dbReference type="GO" id="GO:0005886">
    <property type="term" value="C:plasma membrane"/>
    <property type="evidence" value="ECO:0007669"/>
    <property type="project" value="TreeGrafter"/>
</dbReference>
<evidence type="ECO:0000256" key="5">
    <source>
        <dbReference type="SAM" id="MobiDB-lite"/>
    </source>
</evidence>
<dbReference type="Pfam" id="PF15277">
    <property type="entry name" value="Sec3-PIP2_bind"/>
    <property type="match status" value="1"/>
</dbReference>
<dbReference type="GO" id="GO:0006893">
    <property type="term" value="P:Golgi to plasma membrane transport"/>
    <property type="evidence" value="ECO:0007669"/>
    <property type="project" value="TreeGrafter"/>
</dbReference>
<dbReference type="EMBL" id="SDOV01000004">
    <property type="protein sequence ID" value="KAH7642153.1"/>
    <property type="molecule type" value="Genomic_DNA"/>
</dbReference>
<dbReference type="Proteomes" id="UP000790347">
    <property type="component" value="Unassembled WGS sequence"/>
</dbReference>
<evidence type="ECO:0000256" key="4">
    <source>
        <dbReference type="ARBA" id="ARBA00023054"/>
    </source>
</evidence>
<dbReference type="GO" id="GO:0000145">
    <property type="term" value="C:exocyst"/>
    <property type="evidence" value="ECO:0007669"/>
    <property type="project" value="InterPro"/>
</dbReference>
<dbReference type="Pfam" id="PF20654">
    <property type="entry name" value="Sec3_C-term"/>
    <property type="match status" value="1"/>
</dbReference>
<evidence type="ECO:0000313" key="8">
    <source>
        <dbReference type="EMBL" id="KAH9529301.1"/>
    </source>
</evidence>
<reference evidence="7" key="3">
    <citation type="journal article" date="2021" name="World Allergy Organ. J.">
        <title>Chromosome-level assembly of Dermatophagoides farinae genome and transcriptome reveals two novel allergens Der f 37 and Der f 39.</title>
        <authorList>
            <person name="Chen J."/>
            <person name="Cai Z."/>
            <person name="Fan D."/>
            <person name="Hu J."/>
            <person name="Hou Y."/>
            <person name="He Y."/>
            <person name="Zhang Z."/>
            <person name="Zhao Z."/>
            <person name="Gao P."/>
            <person name="Hu W."/>
            <person name="Sun J."/>
            <person name="Li J."/>
            <person name="Ji K."/>
        </authorList>
    </citation>
    <scope>NUCLEOTIDE SEQUENCE</scope>
    <source>
        <strain evidence="7">JKM2019</strain>
    </source>
</reference>
<feature type="domain" description="Exocyst complex component Sec3 PIP2-binding N-terminal" evidence="6">
    <location>
        <begin position="37"/>
        <end position="125"/>
    </location>
</feature>
<comment type="similarity">
    <text evidence="1">Belongs to the SEC3 family.</text>
</comment>
<dbReference type="SMART" id="SM01313">
    <property type="entry name" value="Sec3-PIP2_bind"/>
    <property type="match status" value="1"/>
</dbReference>
<dbReference type="PANTHER" id="PTHR16092:SF14">
    <property type="entry name" value="EXOCYST COMPLEX COMPONENT 1 ISOFORM X1"/>
    <property type="match status" value="1"/>
</dbReference>
<dbReference type="InterPro" id="IPR019160">
    <property type="entry name" value="Sec3_CC"/>
</dbReference>
<organism evidence="8 9">
    <name type="scientific">Dermatophagoides farinae</name>
    <name type="common">American house dust mite</name>
    <dbReference type="NCBI Taxonomy" id="6954"/>
    <lineage>
        <taxon>Eukaryota</taxon>
        <taxon>Metazoa</taxon>
        <taxon>Ecdysozoa</taxon>
        <taxon>Arthropoda</taxon>
        <taxon>Chelicerata</taxon>
        <taxon>Arachnida</taxon>
        <taxon>Acari</taxon>
        <taxon>Acariformes</taxon>
        <taxon>Sarcoptiformes</taxon>
        <taxon>Astigmata</taxon>
        <taxon>Psoroptidia</taxon>
        <taxon>Analgoidea</taxon>
        <taxon>Pyroglyphidae</taxon>
        <taxon>Dermatophagoidinae</taxon>
        <taxon>Dermatophagoides</taxon>
    </lineage>
</organism>
<evidence type="ECO:0000259" key="6">
    <source>
        <dbReference type="SMART" id="SM01313"/>
    </source>
</evidence>
<proteinExistence type="inferred from homology"/>
<evidence type="ECO:0000313" key="7">
    <source>
        <dbReference type="EMBL" id="KAH7642153.1"/>
    </source>
</evidence>
<protein>
    <submittedName>
        <fullName evidence="7 8">Exocyst complex component 1</fullName>
    </submittedName>
</protein>
<feature type="compositionally biased region" description="Polar residues" evidence="5">
    <location>
        <begin position="544"/>
        <end position="554"/>
    </location>
</feature>
<dbReference type="GO" id="GO:0006887">
    <property type="term" value="P:exocytosis"/>
    <property type="evidence" value="ECO:0007669"/>
    <property type="project" value="UniProtKB-KW"/>
</dbReference>
<reference evidence="7" key="2">
    <citation type="submission" date="2020-06" db="EMBL/GenBank/DDBJ databases">
        <authorList>
            <person name="Ji K."/>
            <person name="Li J."/>
        </authorList>
    </citation>
    <scope>NUCLEOTIDE SEQUENCE</scope>
    <source>
        <strain evidence="7">JKM2019</strain>
        <tissue evidence="7">Whole body</tissue>
    </source>
</reference>
<keyword evidence="3" id="KW-0268">Exocytosis</keyword>
<dbReference type="EMBL" id="ASGP02000001">
    <property type="protein sequence ID" value="KAH9529301.1"/>
    <property type="molecule type" value="Genomic_DNA"/>
</dbReference>
<dbReference type="Gene3D" id="2.30.29.90">
    <property type="match status" value="1"/>
</dbReference>
<keyword evidence="2" id="KW-0813">Transport</keyword>
<dbReference type="GO" id="GO:0005546">
    <property type="term" value="F:phosphatidylinositol-4,5-bisphosphate binding"/>
    <property type="evidence" value="ECO:0007669"/>
    <property type="project" value="TreeGrafter"/>
</dbReference>
<dbReference type="AlphaFoldDB" id="A0A922LAB8"/>
<accession>A0A922LAB8</accession>
<name>A0A922LAB8_DERFA</name>
<evidence type="ECO:0000313" key="9">
    <source>
        <dbReference type="Proteomes" id="UP000790347"/>
    </source>
</evidence>
<keyword evidence="9" id="KW-1185">Reference proteome</keyword>
<dbReference type="Proteomes" id="UP000828236">
    <property type="component" value="Unassembled WGS sequence"/>
</dbReference>
<dbReference type="PANTHER" id="PTHR16092">
    <property type="entry name" value="SEC3/SYNTAXIN-RELATED"/>
    <property type="match status" value="1"/>
</dbReference>
<dbReference type="InterPro" id="IPR048628">
    <property type="entry name" value="Sec3_C"/>
</dbReference>
<evidence type="ECO:0000256" key="2">
    <source>
        <dbReference type="ARBA" id="ARBA00022448"/>
    </source>
</evidence>